<name>A0A8S9HKF1_BRACR</name>
<dbReference type="AlphaFoldDB" id="A0A8S9HKF1"/>
<evidence type="ECO:0000256" key="1">
    <source>
        <dbReference type="SAM" id="MobiDB-lite"/>
    </source>
</evidence>
<gene>
    <name evidence="2" type="ORF">F2Q68_00015056</name>
</gene>
<feature type="region of interest" description="Disordered" evidence="1">
    <location>
        <begin position="1"/>
        <end position="77"/>
    </location>
</feature>
<evidence type="ECO:0000313" key="3">
    <source>
        <dbReference type="Proteomes" id="UP000712281"/>
    </source>
</evidence>
<comment type="caution">
    <text evidence="2">The sequence shown here is derived from an EMBL/GenBank/DDBJ whole genome shotgun (WGS) entry which is preliminary data.</text>
</comment>
<feature type="compositionally biased region" description="Polar residues" evidence="1">
    <location>
        <begin position="41"/>
        <end position="63"/>
    </location>
</feature>
<dbReference type="Proteomes" id="UP000712281">
    <property type="component" value="Unassembled WGS sequence"/>
</dbReference>
<protein>
    <submittedName>
        <fullName evidence="2">Uncharacterized protein</fullName>
    </submittedName>
</protein>
<feature type="compositionally biased region" description="Basic and acidic residues" evidence="1">
    <location>
        <begin position="12"/>
        <end position="40"/>
    </location>
</feature>
<accession>A0A8S9HKF1</accession>
<dbReference type="EMBL" id="QGKW02001940">
    <property type="protein sequence ID" value="KAF2556018.1"/>
    <property type="molecule type" value="Genomic_DNA"/>
</dbReference>
<proteinExistence type="predicted"/>
<organism evidence="2 3">
    <name type="scientific">Brassica cretica</name>
    <name type="common">Mustard</name>
    <dbReference type="NCBI Taxonomy" id="69181"/>
    <lineage>
        <taxon>Eukaryota</taxon>
        <taxon>Viridiplantae</taxon>
        <taxon>Streptophyta</taxon>
        <taxon>Embryophyta</taxon>
        <taxon>Tracheophyta</taxon>
        <taxon>Spermatophyta</taxon>
        <taxon>Magnoliopsida</taxon>
        <taxon>eudicotyledons</taxon>
        <taxon>Gunneridae</taxon>
        <taxon>Pentapetalae</taxon>
        <taxon>rosids</taxon>
        <taxon>malvids</taxon>
        <taxon>Brassicales</taxon>
        <taxon>Brassicaceae</taxon>
        <taxon>Brassiceae</taxon>
        <taxon>Brassica</taxon>
    </lineage>
</organism>
<reference evidence="2" key="1">
    <citation type="submission" date="2019-12" db="EMBL/GenBank/DDBJ databases">
        <title>Genome sequencing and annotation of Brassica cretica.</title>
        <authorList>
            <person name="Studholme D.J."/>
            <person name="Sarris P.F."/>
        </authorList>
    </citation>
    <scope>NUCLEOTIDE SEQUENCE</scope>
    <source>
        <strain evidence="2">PFS-001/15</strain>
        <tissue evidence="2">Leaf</tissue>
    </source>
</reference>
<evidence type="ECO:0000313" key="2">
    <source>
        <dbReference type="EMBL" id="KAF2556018.1"/>
    </source>
</evidence>
<sequence length="77" mass="9209">MPAKNHKALRTYTKESRKEEKQLESEGEWKHTIEKSKPNLETRNNFLSPQSIHRENTIQNWSSKHGKKESHQRREQG</sequence>